<dbReference type="Pfam" id="PF01709">
    <property type="entry name" value="Transcrip_reg"/>
    <property type="match status" value="1"/>
</dbReference>
<name>A0ABQ1I610_9ALTE</name>
<dbReference type="InterPro" id="IPR002876">
    <property type="entry name" value="Transcrip_reg_TACO1-like"/>
</dbReference>
<evidence type="ECO:0000259" key="1">
    <source>
        <dbReference type="Pfam" id="PF01709"/>
    </source>
</evidence>
<dbReference type="InterPro" id="IPR048300">
    <property type="entry name" value="TACO1_YebC-like_2nd/3rd_dom"/>
</dbReference>
<dbReference type="PANTHER" id="PTHR12532">
    <property type="entry name" value="TRANSLATIONAL ACTIVATOR OF CYTOCHROME C OXIDASE 1"/>
    <property type="match status" value="1"/>
</dbReference>
<accession>A0ABQ1I610</accession>
<dbReference type="Gene3D" id="3.30.70.980">
    <property type="match status" value="2"/>
</dbReference>
<reference evidence="3" key="1">
    <citation type="journal article" date="2019" name="Int. J. Syst. Evol. Microbiol.">
        <title>The Global Catalogue of Microorganisms (GCM) 10K type strain sequencing project: providing services to taxonomists for standard genome sequencing and annotation.</title>
        <authorList>
            <consortium name="The Broad Institute Genomics Platform"/>
            <consortium name="The Broad Institute Genome Sequencing Center for Infectious Disease"/>
            <person name="Wu L."/>
            <person name="Ma J."/>
        </authorList>
    </citation>
    <scope>NUCLEOTIDE SEQUENCE [LARGE SCALE GENOMIC DNA]</scope>
    <source>
        <strain evidence="3">CGMCC 1.10131</strain>
    </source>
</reference>
<evidence type="ECO:0000313" key="3">
    <source>
        <dbReference type="Proteomes" id="UP000651977"/>
    </source>
</evidence>
<keyword evidence="3" id="KW-1185">Reference proteome</keyword>
<sequence length="188" mass="20211">MTRDTVNKAIHRGAGELDGQQLESVVYEGYGPGGTAALVEAMTDNKNRTVASVRHAFSKSGGYLGSDGSVAYLSEKKGVISFSVEEFDEERIMEVALEAGAEGVIENNDGSMDVITLAADFGSVKDALDAQQRLAIHAEVTMIASTQAGLDESCTLKLLRLIDALEDDDDIQKVYHNRNISNELAEKL</sequence>
<dbReference type="Proteomes" id="UP000651977">
    <property type="component" value="Unassembled WGS sequence"/>
</dbReference>
<feature type="domain" description="TACO1/YebC-like second and third" evidence="1">
    <location>
        <begin position="22"/>
        <end position="177"/>
    </location>
</feature>
<dbReference type="EMBL" id="BMDY01000022">
    <property type="protein sequence ID" value="GGB16487.1"/>
    <property type="molecule type" value="Genomic_DNA"/>
</dbReference>
<dbReference type="InterPro" id="IPR029072">
    <property type="entry name" value="YebC-like"/>
</dbReference>
<proteinExistence type="predicted"/>
<evidence type="ECO:0000313" key="2">
    <source>
        <dbReference type="EMBL" id="GGB16487.1"/>
    </source>
</evidence>
<dbReference type="SUPFAM" id="SSF75625">
    <property type="entry name" value="YebC-like"/>
    <property type="match status" value="1"/>
</dbReference>
<dbReference type="InterPro" id="IPR026564">
    <property type="entry name" value="Transcrip_reg_TACO1-like_dom3"/>
</dbReference>
<dbReference type="PANTHER" id="PTHR12532:SF6">
    <property type="entry name" value="TRANSCRIPTIONAL REGULATORY PROTEIN YEBC-RELATED"/>
    <property type="match status" value="1"/>
</dbReference>
<comment type="caution">
    <text evidence="2">The sequence shown here is derived from an EMBL/GenBank/DDBJ whole genome shotgun (WGS) entry which is preliminary data.</text>
</comment>
<gene>
    <name evidence="2" type="ORF">GCM10007414_32410</name>
</gene>
<protein>
    <submittedName>
        <fullName evidence="2">Transcriptional regulatory protein</fullName>
    </submittedName>
</protein>
<organism evidence="2 3">
    <name type="scientific">Agarivorans gilvus</name>
    <dbReference type="NCBI Taxonomy" id="680279"/>
    <lineage>
        <taxon>Bacteria</taxon>
        <taxon>Pseudomonadati</taxon>
        <taxon>Pseudomonadota</taxon>
        <taxon>Gammaproteobacteria</taxon>
        <taxon>Alteromonadales</taxon>
        <taxon>Alteromonadaceae</taxon>
        <taxon>Agarivorans</taxon>
    </lineage>
</organism>